<accession>A0AAI8YJ46</accession>
<proteinExistence type="predicted"/>
<gene>
    <name evidence="2" type="ORF">KHLLAP_LOCUS9634</name>
</gene>
<dbReference type="AlphaFoldDB" id="A0AAI8YJ46"/>
<feature type="region of interest" description="Disordered" evidence="1">
    <location>
        <begin position="84"/>
        <end position="105"/>
    </location>
</feature>
<feature type="region of interest" description="Disordered" evidence="1">
    <location>
        <begin position="44"/>
        <end position="65"/>
    </location>
</feature>
<evidence type="ECO:0000256" key="1">
    <source>
        <dbReference type="SAM" id="MobiDB-lite"/>
    </source>
</evidence>
<protein>
    <submittedName>
        <fullName evidence="2">Uu.00g141920.m01.CDS01</fullName>
    </submittedName>
</protein>
<dbReference type="EMBL" id="CAUWAG010000012">
    <property type="protein sequence ID" value="CAJ2509166.1"/>
    <property type="molecule type" value="Genomic_DNA"/>
</dbReference>
<reference evidence="2" key="1">
    <citation type="submission" date="2023-10" db="EMBL/GenBank/DDBJ databases">
        <authorList>
            <person name="Hackl T."/>
        </authorList>
    </citation>
    <scope>NUCLEOTIDE SEQUENCE</scope>
</reference>
<feature type="compositionally biased region" description="Basic and acidic residues" evidence="1">
    <location>
        <begin position="1"/>
        <end position="11"/>
    </location>
</feature>
<evidence type="ECO:0000313" key="2">
    <source>
        <dbReference type="EMBL" id="CAJ2509166.1"/>
    </source>
</evidence>
<name>A0AAI8YJ46_9PEZI</name>
<feature type="compositionally biased region" description="Basic and acidic residues" evidence="1">
    <location>
        <begin position="84"/>
        <end position="98"/>
    </location>
</feature>
<evidence type="ECO:0000313" key="3">
    <source>
        <dbReference type="Proteomes" id="UP001295740"/>
    </source>
</evidence>
<sequence length="105" mass="11610">MSQTENIEKADCPVYGSSGKLSRVSVDQTDEAKTVQKYLEKPSCKHRSDWPAEHNSTTPYSDKQPYAPIASAIAMTTGKKDIWGMEPTEEKKDAHEEGNGAGYDE</sequence>
<keyword evidence="3" id="KW-1185">Reference proteome</keyword>
<dbReference type="Proteomes" id="UP001295740">
    <property type="component" value="Unassembled WGS sequence"/>
</dbReference>
<feature type="region of interest" description="Disordered" evidence="1">
    <location>
        <begin position="1"/>
        <end position="21"/>
    </location>
</feature>
<organism evidence="2 3">
    <name type="scientific">Anthostomella pinea</name>
    <dbReference type="NCBI Taxonomy" id="933095"/>
    <lineage>
        <taxon>Eukaryota</taxon>
        <taxon>Fungi</taxon>
        <taxon>Dikarya</taxon>
        <taxon>Ascomycota</taxon>
        <taxon>Pezizomycotina</taxon>
        <taxon>Sordariomycetes</taxon>
        <taxon>Xylariomycetidae</taxon>
        <taxon>Xylariales</taxon>
        <taxon>Xylariaceae</taxon>
        <taxon>Anthostomella</taxon>
    </lineage>
</organism>
<comment type="caution">
    <text evidence="2">The sequence shown here is derived from an EMBL/GenBank/DDBJ whole genome shotgun (WGS) entry which is preliminary data.</text>
</comment>